<dbReference type="GO" id="GO:0004563">
    <property type="term" value="F:beta-N-acetylhexosaminidase activity"/>
    <property type="evidence" value="ECO:0007669"/>
    <property type="project" value="UniProtKB-EC"/>
</dbReference>
<dbReference type="RefSeq" id="WP_193996207.1">
    <property type="nucleotide sequence ID" value="NZ_JADEXP010000414.1"/>
</dbReference>
<dbReference type="GO" id="GO:0005975">
    <property type="term" value="P:carbohydrate metabolic process"/>
    <property type="evidence" value="ECO:0007669"/>
    <property type="project" value="InterPro"/>
</dbReference>
<gene>
    <name evidence="8" type="ORF">IQ260_27190</name>
</gene>
<evidence type="ECO:0000259" key="7">
    <source>
        <dbReference type="Pfam" id="PF18034"/>
    </source>
</evidence>
<dbReference type="Gene3D" id="3.40.50.10870">
    <property type="entry name" value="Glycosyl hydrolase family 3"/>
    <property type="match status" value="1"/>
</dbReference>
<evidence type="ECO:0000259" key="6">
    <source>
        <dbReference type="Pfam" id="PF00933"/>
    </source>
</evidence>
<evidence type="ECO:0000256" key="1">
    <source>
        <dbReference type="ARBA" id="ARBA00001231"/>
    </source>
</evidence>
<dbReference type="EC" id="3.2.1.52" evidence="3"/>
<comment type="caution">
    <text evidence="8">The sequence shown here is derived from an EMBL/GenBank/DDBJ whole genome shotgun (WGS) entry which is preliminary data.</text>
</comment>
<feature type="domain" description="Glycoside hydrolase family 3 N-terminal" evidence="6">
    <location>
        <begin position="18"/>
        <end position="345"/>
    </location>
</feature>
<evidence type="ECO:0000256" key="2">
    <source>
        <dbReference type="ARBA" id="ARBA00005336"/>
    </source>
</evidence>
<evidence type="ECO:0000313" key="9">
    <source>
        <dbReference type="Proteomes" id="UP000615026"/>
    </source>
</evidence>
<name>A0A928ZZL1_LEPEC</name>
<protein>
    <recommendedName>
        <fullName evidence="3">beta-N-acetylhexosaminidase</fullName>
        <ecNumber evidence="3">3.2.1.52</ecNumber>
    </recommendedName>
</protein>
<dbReference type="GO" id="GO:0009254">
    <property type="term" value="P:peptidoglycan turnover"/>
    <property type="evidence" value="ECO:0007669"/>
    <property type="project" value="TreeGrafter"/>
</dbReference>
<dbReference type="EMBL" id="JADEXP010000414">
    <property type="protein sequence ID" value="MBE9070333.1"/>
    <property type="molecule type" value="Genomic_DNA"/>
</dbReference>
<reference evidence="8" key="1">
    <citation type="submission" date="2020-10" db="EMBL/GenBank/DDBJ databases">
        <authorList>
            <person name="Castelo-Branco R."/>
            <person name="Eusebio N."/>
            <person name="Adriana R."/>
            <person name="Vieira A."/>
            <person name="Brugerolle De Fraissinette N."/>
            <person name="Rezende De Castro R."/>
            <person name="Schneider M.P."/>
            <person name="Vasconcelos V."/>
            <person name="Leao P.N."/>
        </authorList>
    </citation>
    <scope>NUCLEOTIDE SEQUENCE</scope>
    <source>
        <strain evidence="8">LEGE 11479</strain>
    </source>
</reference>
<dbReference type="PANTHER" id="PTHR30480">
    <property type="entry name" value="BETA-HEXOSAMINIDASE-RELATED"/>
    <property type="match status" value="1"/>
</dbReference>
<accession>A0A928ZZL1</accession>
<keyword evidence="4" id="KW-0378">Hydrolase</keyword>
<comment type="catalytic activity">
    <reaction evidence="1">
        <text>Hydrolysis of terminal non-reducing N-acetyl-D-hexosamine residues in N-acetyl-beta-D-hexosaminides.</text>
        <dbReference type="EC" id="3.2.1.52"/>
    </reaction>
</comment>
<feature type="domain" description="Bacterial Glycosyl hydrolase family 3 C-terminal" evidence="7">
    <location>
        <begin position="405"/>
        <end position="530"/>
    </location>
</feature>
<dbReference type="Proteomes" id="UP000615026">
    <property type="component" value="Unassembled WGS sequence"/>
</dbReference>
<keyword evidence="9" id="KW-1185">Reference proteome</keyword>
<proteinExistence type="inferred from homology"/>
<dbReference type="Pfam" id="PF00933">
    <property type="entry name" value="Glyco_hydro_3"/>
    <property type="match status" value="1"/>
</dbReference>
<dbReference type="InterPro" id="IPR050226">
    <property type="entry name" value="NagZ_Beta-hexosaminidase"/>
</dbReference>
<comment type="similarity">
    <text evidence="2">Belongs to the glycosyl hydrolase 3 family.</text>
</comment>
<dbReference type="InterPro" id="IPR036962">
    <property type="entry name" value="Glyco_hydro_3_N_sf"/>
</dbReference>
<evidence type="ECO:0000256" key="5">
    <source>
        <dbReference type="ARBA" id="ARBA00023295"/>
    </source>
</evidence>
<evidence type="ECO:0000256" key="3">
    <source>
        <dbReference type="ARBA" id="ARBA00012663"/>
    </source>
</evidence>
<dbReference type="Pfam" id="PF18034">
    <property type="entry name" value="Bac_GH3_C"/>
    <property type="match status" value="1"/>
</dbReference>
<dbReference type="InterPro" id="IPR041518">
    <property type="entry name" value="Bac_GH3_C"/>
</dbReference>
<keyword evidence="5" id="KW-0326">Glycosidase</keyword>
<evidence type="ECO:0000313" key="8">
    <source>
        <dbReference type="EMBL" id="MBE9070333.1"/>
    </source>
</evidence>
<dbReference type="InterPro" id="IPR001764">
    <property type="entry name" value="Glyco_hydro_3_N"/>
</dbReference>
<dbReference type="SUPFAM" id="SSF51445">
    <property type="entry name" value="(Trans)glycosidases"/>
    <property type="match status" value="1"/>
</dbReference>
<evidence type="ECO:0000256" key="4">
    <source>
        <dbReference type="ARBA" id="ARBA00022801"/>
    </source>
</evidence>
<dbReference type="InterPro" id="IPR017853">
    <property type="entry name" value="GH"/>
</dbReference>
<organism evidence="8 9">
    <name type="scientific">Leptolyngbya cf. ectocarpi LEGE 11479</name>
    <dbReference type="NCBI Taxonomy" id="1828722"/>
    <lineage>
        <taxon>Bacteria</taxon>
        <taxon>Bacillati</taxon>
        <taxon>Cyanobacteriota</taxon>
        <taxon>Cyanophyceae</taxon>
        <taxon>Leptolyngbyales</taxon>
        <taxon>Leptolyngbyaceae</taxon>
        <taxon>Leptolyngbya group</taxon>
        <taxon>Leptolyngbya</taxon>
    </lineage>
</organism>
<dbReference type="AlphaFoldDB" id="A0A928ZZL1"/>
<dbReference type="PANTHER" id="PTHR30480:SF13">
    <property type="entry name" value="BETA-HEXOSAMINIDASE"/>
    <property type="match status" value="1"/>
</dbReference>
<dbReference type="Gene3D" id="3.20.20.300">
    <property type="entry name" value="Glycoside hydrolase, family 3, N-terminal domain"/>
    <property type="match status" value="1"/>
</dbReference>
<sequence length="545" mass="58586">MLKPILPDPDSLSLAQLVAQMIVVRTTGHLFDHEIEYPAWEATQAQMEHYIALGVGGVILLGGSGAEIALRTQALQAMAEIPLLIAADIEEGVGQRFSGATWLPPPMALGEIARTDLDMAKDYARQFGQCTACEAMAIGLNWVLAPVVDVNNNPANPVINVRAFGETPEIVTQLTQAFIAGAQDYPVLTTAKHFPGHGDTSIDSHLSLPVIDHALDRLDRVELVPFKGAISPEIGKSVDSVMTAHICLSALDRTHPATLSKPILTGLLHQELGFDGLIVTDALVMGAITDTYGPYEAAVLAVEAGADVVLMPADVEGCIQAICEAVRVERLDETQIRSSVERIWRAKHRVSGPLGTGPSCHDWEPAEPVTQVQQLAQPQALELARTILRSASRQGDSRLSPQGPGQNVILVDDVLGCRYLPRTAPAIAVPMEWGYDLTLLDSRSSQLPKTGIPTLAQLFIRGNPFRSGQNLVQLAHQVLDMLIATGDLQAVVVYGSPYVLKQLSWPQSIPWVFSYGQMPMAQGLALESLVGETVAAVGVDRSFTD</sequence>